<protein>
    <submittedName>
        <fullName evidence="1">Uncharacterized protein</fullName>
    </submittedName>
</protein>
<comment type="caution">
    <text evidence="1">The sequence shown here is derived from an EMBL/GenBank/DDBJ whole genome shotgun (WGS) entry which is preliminary data.</text>
</comment>
<gene>
    <name evidence="1" type="ORF">AVEN_154547_1</name>
</gene>
<sequence>MGSGTGLELRPMYIASSEKPLYCDVSTALSSLVSEDLVKESHVFLRIDRVLETLEPLYAFPYKFLSRTPKVFIVEIDGKPTTVSIDTLRAKHLIPNDVALKIFPLVLACRAQKTEVVIRYGSRSRTVVHFQASMYW</sequence>
<dbReference type="EMBL" id="BGPR01045110">
    <property type="protein sequence ID" value="GBO21978.1"/>
    <property type="molecule type" value="Genomic_DNA"/>
</dbReference>
<reference evidence="1 2" key="1">
    <citation type="journal article" date="2019" name="Sci. Rep.">
        <title>Orb-weaving spider Araneus ventricosus genome elucidates the spidroin gene catalogue.</title>
        <authorList>
            <person name="Kono N."/>
            <person name="Nakamura H."/>
            <person name="Ohtoshi R."/>
            <person name="Moran D.A.P."/>
            <person name="Shinohara A."/>
            <person name="Yoshida Y."/>
            <person name="Fujiwara M."/>
            <person name="Mori M."/>
            <person name="Tomita M."/>
            <person name="Arakawa K."/>
        </authorList>
    </citation>
    <scope>NUCLEOTIDE SEQUENCE [LARGE SCALE GENOMIC DNA]</scope>
</reference>
<dbReference type="OrthoDB" id="775972at2759"/>
<evidence type="ECO:0000313" key="2">
    <source>
        <dbReference type="Proteomes" id="UP000499080"/>
    </source>
</evidence>
<keyword evidence="2" id="KW-1185">Reference proteome</keyword>
<organism evidence="1 2">
    <name type="scientific">Araneus ventricosus</name>
    <name type="common">Orbweaver spider</name>
    <name type="synonym">Epeira ventricosa</name>
    <dbReference type="NCBI Taxonomy" id="182803"/>
    <lineage>
        <taxon>Eukaryota</taxon>
        <taxon>Metazoa</taxon>
        <taxon>Ecdysozoa</taxon>
        <taxon>Arthropoda</taxon>
        <taxon>Chelicerata</taxon>
        <taxon>Arachnida</taxon>
        <taxon>Araneae</taxon>
        <taxon>Araneomorphae</taxon>
        <taxon>Entelegynae</taxon>
        <taxon>Araneoidea</taxon>
        <taxon>Araneidae</taxon>
        <taxon>Araneus</taxon>
    </lineage>
</organism>
<dbReference type="AlphaFoldDB" id="A0A4Y2VBM2"/>
<dbReference type="Proteomes" id="UP000499080">
    <property type="component" value="Unassembled WGS sequence"/>
</dbReference>
<evidence type="ECO:0000313" key="1">
    <source>
        <dbReference type="EMBL" id="GBO21978.1"/>
    </source>
</evidence>
<accession>A0A4Y2VBM2</accession>
<proteinExistence type="predicted"/>
<name>A0A4Y2VBM2_ARAVE</name>